<dbReference type="EMBL" id="BMFK01000001">
    <property type="protein sequence ID" value="GGE71200.1"/>
    <property type="molecule type" value="Genomic_DNA"/>
</dbReference>
<protein>
    <submittedName>
        <fullName evidence="2">Uncharacterized protein</fullName>
    </submittedName>
</protein>
<sequence>MKKFKTAIIIFFLPVCVLILFIATTYDRAFTYVQAHFNKTENFVTKVVTVKDMSVILSEQTELGNTLQKEDHTYWMGDEVLSGISSIIPHHLFLTLDHPEYEKLEITFPTTTYQLNGEIIEFLSGEGTITKTYSKGEWKEYK</sequence>
<evidence type="ECO:0000256" key="1">
    <source>
        <dbReference type="SAM" id="Phobius"/>
    </source>
</evidence>
<keyword evidence="1" id="KW-0472">Membrane</keyword>
<dbReference type="RefSeq" id="WP_188388343.1">
    <property type="nucleotide sequence ID" value="NZ_BMFK01000001.1"/>
</dbReference>
<accession>A0A917AS39</accession>
<feature type="transmembrane region" description="Helical" evidence="1">
    <location>
        <begin position="7"/>
        <end position="26"/>
    </location>
</feature>
<evidence type="ECO:0000313" key="3">
    <source>
        <dbReference type="Proteomes" id="UP000605259"/>
    </source>
</evidence>
<gene>
    <name evidence="2" type="ORF">GCM10007140_21380</name>
</gene>
<reference evidence="2" key="1">
    <citation type="journal article" date="2014" name="Int. J. Syst. Evol. Microbiol.">
        <title>Complete genome sequence of Corynebacterium casei LMG S-19264T (=DSM 44701T), isolated from a smear-ripened cheese.</title>
        <authorList>
            <consortium name="US DOE Joint Genome Institute (JGI-PGF)"/>
            <person name="Walter F."/>
            <person name="Albersmeier A."/>
            <person name="Kalinowski J."/>
            <person name="Ruckert C."/>
        </authorList>
    </citation>
    <scope>NUCLEOTIDE SEQUENCE</scope>
    <source>
        <strain evidence="2">CGMCC 1.12698</strain>
    </source>
</reference>
<reference evidence="2" key="2">
    <citation type="submission" date="2020-09" db="EMBL/GenBank/DDBJ databases">
        <authorList>
            <person name="Sun Q."/>
            <person name="Zhou Y."/>
        </authorList>
    </citation>
    <scope>NUCLEOTIDE SEQUENCE</scope>
    <source>
        <strain evidence="2">CGMCC 1.12698</strain>
    </source>
</reference>
<dbReference type="AlphaFoldDB" id="A0A917AS39"/>
<dbReference type="Proteomes" id="UP000605259">
    <property type="component" value="Unassembled WGS sequence"/>
</dbReference>
<keyword evidence="3" id="KW-1185">Reference proteome</keyword>
<keyword evidence="1" id="KW-0812">Transmembrane</keyword>
<comment type="caution">
    <text evidence="2">The sequence shown here is derived from an EMBL/GenBank/DDBJ whole genome shotgun (WGS) entry which is preliminary data.</text>
</comment>
<keyword evidence="1" id="KW-1133">Transmembrane helix</keyword>
<evidence type="ECO:0000313" key="2">
    <source>
        <dbReference type="EMBL" id="GGE71200.1"/>
    </source>
</evidence>
<proteinExistence type="predicted"/>
<name>A0A917AS39_9BACI</name>
<organism evidence="2 3">
    <name type="scientific">Priestia taiwanensis</name>
    <dbReference type="NCBI Taxonomy" id="1347902"/>
    <lineage>
        <taxon>Bacteria</taxon>
        <taxon>Bacillati</taxon>
        <taxon>Bacillota</taxon>
        <taxon>Bacilli</taxon>
        <taxon>Bacillales</taxon>
        <taxon>Bacillaceae</taxon>
        <taxon>Priestia</taxon>
    </lineage>
</organism>